<organism evidence="2">
    <name type="scientific">Spodoptera frugiperda</name>
    <name type="common">Fall armyworm</name>
    <dbReference type="NCBI Taxonomy" id="7108"/>
    <lineage>
        <taxon>Eukaryota</taxon>
        <taxon>Metazoa</taxon>
        <taxon>Ecdysozoa</taxon>
        <taxon>Arthropoda</taxon>
        <taxon>Hexapoda</taxon>
        <taxon>Insecta</taxon>
        <taxon>Pterygota</taxon>
        <taxon>Neoptera</taxon>
        <taxon>Endopterygota</taxon>
        <taxon>Lepidoptera</taxon>
        <taxon>Glossata</taxon>
        <taxon>Ditrysia</taxon>
        <taxon>Noctuoidea</taxon>
        <taxon>Noctuidae</taxon>
        <taxon>Amphipyrinae</taxon>
        <taxon>Spodoptera</taxon>
    </lineage>
</organism>
<gene>
    <name evidence="2" type="ORF">SFRICE_035058</name>
</gene>
<reference evidence="2" key="1">
    <citation type="submission" date="2016-07" db="EMBL/GenBank/DDBJ databases">
        <authorList>
            <person name="Bretaudeau A."/>
        </authorList>
    </citation>
    <scope>NUCLEOTIDE SEQUENCE</scope>
    <source>
        <strain evidence="2">Rice</strain>
        <tissue evidence="2">Whole body</tissue>
    </source>
</reference>
<name>A0A2H1VNG8_SPOFR</name>
<proteinExistence type="predicted"/>
<evidence type="ECO:0000256" key="1">
    <source>
        <dbReference type="SAM" id="MobiDB-lite"/>
    </source>
</evidence>
<dbReference type="EMBL" id="ODYU01003486">
    <property type="protein sequence ID" value="SOQ42348.1"/>
    <property type="molecule type" value="Genomic_DNA"/>
</dbReference>
<dbReference type="AlphaFoldDB" id="A0A2H1VNG8"/>
<evidence type="ECO:0000313" key="2">
    <source>
        <dbReference type="EMBL" id="SOQ42348.1"/>
    </source>
</evidence>
<feature type="region of interest" description="Disordered" evidence="1">
    <location>
        <begin position="26"/>
        <end position="45"/>
    </location>
</feature>
<sequence length="164" mass="17635">MARVWFWSGDGIPLLTVRRPALTVAGDHVSSDGKQSPPPMDTGNTRGVTSALPAFWGGSVRFLLTKNHSIPTPAFRAGAPVNPLGISSTGPHLWWSDGSLRRALERAPKFTDRQIDGQGENHPMTSPALGEARGNVRLLLTKNHPVASRAFRAGAPPNKHYGCK</sequence>
<protein>
    <submittedName>
        <fullName evidence="2">SFRICE_035058</fullName>
    </submittedName>
</protein>
<accession>A0A2H1VNG8</accession>